<comment type="caution">
    <text evidence="9">The sequence shown here is derived from an EMBL/GenBank/DDBJ whole genome shotgun (WGS) entry which is preliminary data.</text>
</comment>
<proteinExistence type="inferred from homology"/>
<evidence type="ECO:0000256" key="3">
    <source>
        <dbReference type="ARBA" id="ARBA00022723"/>
    </source>
</evidence>
<evidence type="ECO:0000256" key="1">
    <source>
        <dbReference type="ARBA" id="ARBA00006336"/>
    </source>
</evidence>
<name>A0ABR7YGR8_9SPHI</name>
<evidence type="ECO:0000259" key="8">
    <source>
        <dbReference type="Pfam" id="PF00857"/>
    </source>
</evidence>
<keyword evidence="2" id="KW-0662">Pyridine nucleotide biosynthesis</keyword>
<dbReference type="InterPro" id="IPR036380">
    <property type="entry name" value="Isochorismatase-like_sf"/>
</dbReference>
<evidence type="ECO:0000313" key="10">
    <source>
        <dbReference type="Proteomes" id="UP000651271"/>
    </source>
</evidence>
<evidence type="ECO:0000256" key="6">
    <source>
        <dbReference type="ARBA" id="ARBA00039017"/>
    </source>
</evidence>
<dbReference type="EC" id="3.5.1.19" evidence="6"/>
<comment type="similarity">
    <text evidence="1">Belongs to the isochorismatase family.</text>
</comment>
<dbReference type="CDD" id="cd01011">
    <property type="entry name" value="nicotinamidase"/>
    <property type="match status" value="1"/>
</dbReference>
<dbReference type="Proteomes" id="UP000651271">
    <property type="component" value="Unassembled WGS sequence"/>
</dbReference>
<gene>
    <name evidence="9" type="primary">pncA</name>
    <name evidence="9" type="ORF">H8B04_13230</name>
</gene>
<dbReference type="PANTHER" id="PTHR11080:SF2">
    <property type="entry name" value="LD05707P"/>
    <property type="match status" value="1"/>
</dbReference>
<dbReference type="SUPFAM" id="SSF52499">
    <property type="entry name" value="Isochorismatase-like hydrolases"/>
    <property type="match status" value="1"/>
</dbReference>
<feature type="domain" description="Isochorismatase-like" evidence="8">
    <location>
        <begin position="3"/>
        <end position="186"/>
    </location>
</feature>
<dbReference type="RefSeq" id="WP_165290326.1">
    <property type="nucleotide sequence ID" value="NZ_JACOIJ010000029.1"/>
</dbReference>
<evidence type="ECO:0000256" key="4">
    <source>
        <dbReference type="ARBA" id="ARBA00022801"/>
    </source>
</evidence>
<keyword evidence="4 9" id="KW-0378">Hydrolase</keyword>
<reference evidence="9 10" key="1">
    <citation type="submission" date="2020-08" db="EMBL/GenBank/DDBJ databases">
        <title>Sphingobacterium sp. DN04309 isolated from aquaculture water.</title>
        <authorList>
            <person name="Zhang M."/>
        </authorList>
    </citation>
    <scope>NUCLEOTIDE SEQUENCE [LARGE SCALE GENOMIC DNA]</scope>
    <source>
        <strain evidence="9 10">DN04309</strain>
    </source>
</reference>
<dbReference type="InterPro" id="IPR000868">
    <property type="entry name" value="Isochorismatase-like_dom"/>
</dbReference>
<sequence>MKALIIVDVQNDFLPGGALEVAHGDEIIEQINRILPKYEIVVATQDWHPLNHKSFASSHVENNVFDVIEWNGYQQTLWPNHCVQGTPGAEFSSLLDTNRIQVIFRKGMDKKVDSYSGFYDNLKSHSTGLDGFLKSKNVDEVHICGLAADFCVYFTAIDALELGYKSVIISKGTKAIDKDAYMKKKELFLQKGGLFI</sequence>
<keyword evidence="10" id="KW-1185">Reference proteome</keyword>
<accession>A0ABR7YGR8</accession>
<evidence type="ECO:0000256" key="2">
    <source>
        <dbReference type="ARBA" id="ARBA00022642"/>
    </source>
</evidence>
<dbReference type="GO" id="GO:0008936">
    <property type="term" value="F:nicotinamidase activity"/>
    <property type="evidence" value="ECO:0007669"/>
    <property type="project" value="UniProtKB-EC"/>
</dbReference>
<dbReference type="EMBL" id="JACOIJ010000029">
    <property type="protein sequence ID" value="MBD1430512.1"/>
    <property type="molecule type" value="Genomic_DNA"/>
</dbReference>
<keyword evidence="3" id="KW-0479">Metal-binding</keyword>
<evidence type="ECO:0000256" key="7">
    <source>
        <dbReference type="ARBA" id="ARBA00043224"/>
    </source>
</evidence>
<dbReference type="InterPro" id="IPR052347">
    <property type="entry name" value="Isochorismatase_Nicotinamidase"/>
</dbReference>
<dbReference type="PANTHER" id="PTHR11080">
    <property type="entry name" value="PYRAZINAMIDASE/NICOTINAMIDASE"/>
    <property type="match status" value="1"/>
</dbReference>
<evidence type="ECO:0000313" key="9">
    <source>
        <dbReference type="EMBL" id="MBD1430512.1"/>
    </source>
</evidence>
<protein>
    <recommendedName>
        <fullName evidence="6">nicotinamidase</fullName>
        <ecNumber evidence="6">3.5.1.19</ecNumber>
    </recommendedName>
    <alternativeName>
        <fullName evidence="7">Nicotinamide deamidase</fullName>
    </alternativeName>
</protein>
<evidence type="ECO:0000256" key="5">
    <source>
        <dbReference type="ARBA" id="ARBA00037900"/>
    </source>
</evidence>
<dbReference type="NCBIfam" id="NF008623">
    <property type="entry name" value="PRK11609.1"/>
    <property type="match status" value="1"/>
</dbReference>
<dbReference type="Pfam" id="PF00857">
    <property type="entry name" value="Isochorismatase"/>
    <property type="match status" value="1"/>
</dbReference>
<comment type="pathway">
    <text evidence="5">Cofactor biosynthesis; nicotinate biosynthesis; nicotinate from nicotinamide: step 1/1.</text>
</comment>
<dbReference type="Gene3D" id="3.40.50.850">
    <property type="entry name" value="Isochorismatase-like"/>
    <property type="match status" value="1"/>
</dbReference>
<organism evidence="9 10">
    <name type="scientific">Sphingobacterium litopenaei</name>
    <dbReference type="NCBI Taxonomy" id="2763500"/>
    <lineage>
        <taxon>Bacteria</taxon>
        <taxon>Pseudomonadati</taxon>
        <taxon>Bacteroidota</taxon>
        <taxon>Sphingobacteriia</taxon>
        <taxon>Sphingobacteriales</taxon>
        <taxon>Sphingobacteriaceae</taxon>
        <taxon>Sphingobacterium</taxon>
    </lineage>
</organism>